<dbReference type="PANTHER" id="PTHR33747">
    <property type="entry name" value="UPF0225 PROTEIN SCO1677"/>
    <property type="match status" value="1"/>
</dbReference>
<dbReference type="SUPFAM" id="SSF103642">
    <property type="entry name" value="Sec-C motif"/>
    <property type="match status" value="1"/>
</dbReference>
<feature type="region of interest" description="Disordered" evidence="1">
    <location>
        <begin position="211"/>
        <end position="240"/>
    </location>
</feature>
<accession>A0ABU0W7K1</accession>
<dbReference type="SUPFAM" id="SSF101327">
    <property type="entry name" value="YgfB-like"/>
    <property type="match status" value="1"/>
</dbReference>
<comment type="caution">
    <text evidence="2">The sequence shown here is derived from an EMBL/GenBank/DDBJ whole genome shotgun (WGS) entry which is preliminary data.</text>
</comment>
<dbReference type="EMBL" id="JAVDDT010000002">
    <property type="protein sequence ID" value="MDQ2068985.1"/>
    <property type="molecule type" value="Genomic_DNA"/>
</dbReference>
<evidence type="ECO:0000256" key="1">
    <source>
        <dbReference type="SAM" id="MobiDB-lite"/>
    </source>
</evidence>
<evidence type="ECO:0000313" key="2">
    <source>
        <dbReference type="EMBL" id="MDQ2068985.1"/>
    </source>
</evidence>
<dbReference type="Gene3D" id="3.10.450.50">
    <property type="match status" value="1"/>
</dbReference>
<dbReference type="Pfam" id="PF03695">
    <property type="entry name" value="UPF0149"/>
    <property type="match status" value="1"/>
</dbReference>
<dbReference type="PANTHER" id="PTHR33747:SF1">
    <property type="entry name" value="ADENYLATE CYCLASE-ASSOCIATED CAP C-TERMINAL DOMAIN-CONTAINING PROTEIN"/>
    <property type="match status" value="1"/>
</dbReference>
<dbReference type="InterPro" id="IPR004027">
    <property type="entry name" value="SEC_C_motif"/>
</dbReference>
<evidence type="ECO:0000313" key="3">
    <source>
        <dbReference type="Proteomes" id="UP001239019"/>
    </source>
</evidence>
<name>A0ABU0W7K1_9GAMM</name>
<keyword evidence="3" id="KW-1185">Reference proteome</keyword>
<gene>
    <name evidence="2" type="ORF">RBH19_03765</name>
</gene>
<dbReference type="Pfam" id="PF02810">
    <property type="entry name" value="SEC-C"/>
    <property type="match status" value="1"/>
</dbReference>
<dbReference type="InterPro" id="IPR011978">
    <property type="entry name" value="YgfB-like"/>
</dbReference>
<proteinExistence type="predicted"/>
<protein>
    <submittedName>
        <fullName evidence="2">UPF0149 family protein</fullName>
    </submittedName>
</protein>
<dbReference type="InterPro" id="IPR036255">
    <property type="entry name" value="YgfB-like_sf"/>
</dbReference>
<reference evidence="2 3" key="1">
    <citation type="submission" date="2023-08" db="EMBL/GenBank/DDBJ databases">
        <title>Whole-genome sequencing of halo(alkali)philic microorganisms from hypersaline lakes.</title>
        <authorList>
            <person name="Sorokin D.Y."/>
            <person name="Abbas B."/>
            <person name="Merkel A.Y."/>
        </authorList>
    </citation>
    <scope>NUCLEOTIDE SEQUENCE [LARGE SCALE GENOMIC DNA]</scope>
    <source>
        <strain evidence="2 3">AB-CW4</strain>
    </source>
</reference>
<dbReference type="Proteomes" id="UP001239019">
    <property type="component" value="Unassembled WGS sequence"/>
</dbReference>
<dbReference type="RefSeq" id="WP_306727480.1">
    <property type="nucleotide sequence ID" value="NZ_JAVDDT010000002.1"/>
</dbReference>
<organism evidence="2 3">
    <name type="scientific">Natronospira bacteriovora</name>
    <dbReference type="NCBI Taxonomy" id="3069753"/>
    <lineage>
        <taxon>Bacteria</taxon>
        <taxon>Pseudomonadati</taxon>
        <taxon>Pseudomonadota</taxon>
        <taxon>Gammaproteobacteria</taxon>
        <taxon>Natronospirales</taxon>
        <taxon>Natronospiraceae</taxon>
        <taxon>Natronospira</taxon>
    </lineage>
</organism>
<dbReference type="NCBIfam" id="TIGR02292">
    <property type="entry name" value="ygfB_yecA"/>
    <property type="match status" value="1"/>
</dbReference>
<sequence length="250" mass="28182">MTDIPTLDEKNTGQLDALLKRYSNQPEIQGYPEAAGFLFAIVNGPGKMDPEAWMPFLLGEEPPEVHKPEDMDALMDRLLSLYYWTARDSQGEHAPGFPPGVPLSDKAEDNITADAPLSRWSRGFIHGMGVVAPEWERQLPQEFHQDFYYALMVMTAFEKKAAVEELHEDYLAEEGQDEQMSFTDYLQELQESLPDAMDCYAFVGNHVRHHQAREAKSKGRRAKSKPGRNDPCPCGSGKKYKKCCGDASVH</sequence>